<reference evidence="1" key="1">
    <citation type="submission" date="2020-05" db="EMBL/GenBank/DDBJ databases">
        <authorList>
            <person name="Chiriac C."/>
            <person name="Salcher M."/>
            <person name="Ghai R."/>
            <person name="Kavagutti S V."/>
        </authorList>
    </citation>
    <scope>NUCLEOTIDE SEQUENCE</scope>
</reference>
<name>A0A6J5QFW0_9CAUD</name>
<dbReference type="SUPFAM" id="SSF55166">
    <property type="entry name" value="Hedgehog/DD-peptidase"/>
    <property type="match status" value="1"/>
</dbReference>
<proteinExistence type="predicted"/>
<protein>
    <recommendedName>
        <fullName evidence="2">Peptidase M15C domain-containing protein</fullName>
    </recommendedName>
</protein>
<dbReference type="EMBL" id="LR797000">
    <property type="protein sequence ID" value="CAB4180088.1"/>
    <property type="molecule type" value="Genomic_DNA"/>
</dbReference>
<sequence length="162" mass="18412">MKPYTVNAAPVVAKPLQGMDAWLTRAVFHSNKSLWNNGSWVLRDVRGKPGVVSNHSKGLAVDLSYRWQSQKNRGRQDGRKISLAFINKCLEHADTLGIELVIDYAMKRSWRCDRATWKAFSCEEGDWWHVEVNSAIAHSPELAQQAWNRVFGLIPQVTIKPV</sequence>
<accession>A0A6J5QFW0</accession>
<organism evidence="1">
    <name type="scientific">uncultured Caudovirales phage</name>
    <dbReference type="NCBI Taxonomy" id="2100421"/>
    <lineage>
        <taxon>Viruses</taxon>
        <taxon>Duplodnaviria</taxon>
        <taxon>Heunggongvirae</taxon>
        <taxon>Uroviricota</taxon>
        <taxon>Caudoviricetes</taxon>
        <taxon>Peduoviridae</taxon>
        <taxon>Maltschvirus</taxon>
        <taxon>Maltschvirus maltsch</taxon>
    </lineage>
</organism>
<gene>
    <name evidence="1" type="ORF">UFOVP1052_5</name>
</gene>
<dbReference type="InterPro" id="IPR009045">
    <property type="entry name" value="Zn_M74/Hedgehog-like"/>
</dbReference>
<evidence type="ECO:0000313" key="1">
    <source>
        <dbReference type="EMBL" id="CAB4180088.1"/>
    </source>
</evidence>
<evidence type="ECO:0008006" key="2">
    <source>
        <dbReference type="Google" id="ProtNLM"/>
    </source>
</evidence>